<dbReference type="PATRIC" id="fig|1423786.4.peg.2792"/>
<reference evidence="1 2" key="1">
    <citation type="journal article" date="2015" name="Genome Announc.">
        <title>Expanding the biotechnology potential of lactobacilli through comparative genomics of 213 strains and associated genera.</title>
        <authorList>
            <person name="Sun Z."/>
            <person name="Harris H.M."/>
            <person name="McCann A."/>
            <person name="Guo C."/>
            <person name="Argimon S."/>
            <person name="Zhang W."/>
            <person name="Yang X."/>
            <person name="Jeffery I.B."/>
            <person name="Cooney J.C."/>
            <person name="Kagawa T.F."/>
            <person name="Liu W."/>
            <person name="Song Y."/>
            <person name="Salvetti E."/>
            <person name="Wrobel A."/>
            <person name="Rasinkangas P."/>
            <person name="Parkhill J."/>
            <person name="Rea M.C."/>
            <person name="O'Sullivan O."/>
            <person name="Ritari J."/>
            <person name="Douillard F.P."/>
            <person name="Paul Ross R."/>
            <person name="Yang R."/>
            <person name="Briner A.E."/>
            <person name="Felis G.E."/>
            <person name="de Vos W.M."/>
            <person name="Barrangou R."/>
            <person name="Klaenhammer T.R."/>
            <person name="Caufield P.W."/>
            <person name="Cui Y."/>
            <person name="Zhang H."/>
            <person name="O'Toole P.W."/>
        </authorList>
    </citation>
    <scope>NUCLEOTIDE SEQUENCE [LARGE SCALE GENOMIC DNA]</scope>
    <source>
        <strain evidence="1 2">DSM 18390</strain>
    </source>
</reference>
<sequence length="159" mass="17911">MATTLGEVLNGRDTISTKDATVYLTINGQNIPLIECNELTVKLEKNKEDVQVLGNHWKKKKVTSVEGTGTLGGYLINSIWAKYGIPYTDEQADLYMDLVFNIEDKTSEAGKQTIHLGQVNLDDVPIVDFKADDDVMQWESDFTFEEIDLVQEFDGKFKV</sequence>
<dbReference type="AlphaFoldDB" id="A0A0R1YEA7"/>
<protein>
    <submittedName>
        <fullName evidence="1">Sheath tail protein</fullName>
    </submittedName>
</protein>
<dbReference type="InterPro" id="IPR038628">
    <property type="entry name" value="XkdM-like_sf"/>
</dbReference>
<dbReference type="InterPro" id="IPR018989">
    <property type="entry name" value="DUF2001"/>
</dbReference>
<evidence type="ECO:0000313" key="1">
    <source>
        <dbReference type="EMBL" id="KRM40791.1"/>
    </source>
</evidence>
<dbReference type="EMBL" id="AZFZ01000071">
    <property type="protein sequence ID" value="KRM40791.1"/>
    <property type="molecule type" value="Genomic_DNA"/>
</dbReference>
<gene>
    <name evidence="1" type="ORF">FD47_GL002666</name>
</gene>
<evidence type="ECO:0000313" key="2">
    <source>
        <dbReference type="Proteomes" id="UP000051010"/>
    </source>
</evidence>
<accession>A0A0R1YEA7</accession>
<dbReference type="RefSeq" id="WP_054736177.1">
    <property type="nucleotide sequence ID" value="NZ_AZFZ01000071.1"/>
</dbReference>
<organism evidence="1 2">
    <name type="scientific">Lentilactobacillus parafarraginis DSM 18390 = JCM 14109</name>
    <dbReference type="NCBI Taxonomy" id="1423786"/>
    <lineage>
        <taxon>Bacteria</taxon>
        <taxon>Bacillati</taxon>
        <taxon>Bacillota</taxon>
        <taxon>Bacilli</taxon>
        <taxon>Lactobacillales</taxon>
        <taxon>Lactobacillaceae</taxon>
        <taxon>Lentilactobacillus</taxon>
    </lineage>
</organism>
<name>A0A0R1YEA7_9LACO</name>
<dbReference type="Gene3D" id="2.30.110.40">
    <property type="entry name" value="Phage tail tube protein"/>
    <property type="match status" value="1"/>
</dbReference>
<dbReference type="Pfam" id="PF09393">
    <property type="entry name" value="DUF2001"/>
    <property type="match status" value="1"/>
</dbReference>
<comment type="caution">
    <text evidence="1">The sequence shown here is derived from an EMBL/GenBank/DDBJ whole genome shotgun (WGS) entry which is preliminary data.</text>
</comment>
<dbReference type="SUPFAM" id="SSF69279">
    <property type="entry name" value="Phage tail proteins"/>
    <property type="match status" value="1"/>
</dbReference>
<dbReference type="Proteomes" id="UP000051010">
    <property type="component" value="Unassembled WGS sequence"/>
</dbReference>
<proteinExistence type="predicted"/>